<comment type="caution">
    <text evidence="3">The sequence shown here is derived from an EMBL/GenBank/DDBJ whole genome shotgun (WGS) entry which is preliminary data.</text>
</comment>
<dbReference type="RefSeq" id="XP_040726678.1">
    <property type="nucleotide sequence ID" value="XM_040868891.1"/>
</dbReference>
<dbReference type="AlphaFoldDB" id="A0A1Y2FQB3"/>
<dbReference type="GeneID" id="63785490"/>
<keyword evidence="2" id="KW-0732">Signal</keyword>
<organism evidence="3 4">
    <name type="scientific">Protomyces lactucae-debilis</name>
    <dbReference type="NCBI Taxonomy" id="2754530"/>
    <lineage>
        <taxon>Eukaryota</taxon>
        <taxon>Fungi</taxon>
        <taxon>Dikarya</taxon>
        <taxon>Ascomycota</taxon>
        <taxon>Taphrinomycotina</taxon>
        <taxon>Taphrinomycetes</taxon>
        <taxon>Taphrinales</taxon>
        <taxon>Protomycetaceae</taxon>
        <taxon>Protomyces</taxon>
    </lineage>
</organism>
<reference evidence="3 4" key="1">
    <citation type="submission" date="2016-07" db="EMBL/GenBank/DDBJ databases">
        <title>Pervasive Adenine N6-methylation of Active Genes in Fungi.</title>
        <authorList>
            <consortium name="DOE Joint Genome Institute"/>
            <person name="Mondo S.J."/>
            <person name="Dannebaum R.O."/>
            <person name="Kuo R.C."/>
            <person name="Labutti K."/>
            <person name="Haridas S."/>
            <person name="Kuo A."/>
            <person name="Salamov A."/>
            <person name="Ahrendt S.R."/>
            <person name="Lipzen A."/>
            <person name="Sullivan W."/>
            <person name="Andreopoulos W.B."/>
            <person name="Clum A."/>
            <person name="Lindquist E."/>
            <person name="Daum C."/>
            <person name="Ramamoorthy G.K."/>
            <person name="Gryganskyi A."/>
            <person name="Culley D."/>
            <person name="Magnuson J.K."/>
            <person name="James T.Y."/>
            <person name="O'Malley M.A."/>
            <person name="Stajich J.E."/>
            <person name="Spatafora J.W."/>
            <person name="Visel A."/>
            <person name="Grigoriev I.V."/>
        </authorList>
    </citation>
    <scope>NUCLEOTIDE SEQUENCE [LARGE SCALE GENOMIC DNA]</scope>
    <source>
        <strain evidence="3 4">12-1054</strain>
    </source>
</reference>
<feature type="region of interest" description="Disordered" evidence="1">
    <location>
        <begin position="24"/>
        <end position="77"/>
    </location>
</feature>
<evidence type="ECO:0000256" key="2">
    <source>
        <dbReference type="SAM" id="SignalP"/>
    </source>
</evidence>
<feature type="compositionally biased region" description="Polar residues" evidence="1">
    <location>
        <begin position="42"/>
        <end position="52"/>
    </location>
</feature>
<dbReference type="EMBL" id="MCFI01000005">
    <property type="protein sequence ID" value="ORY84895.1"/>
    <property type="molecule type" value="Genomic_DNA"/>
</dbReference>
<evidence type="ECO:0000313" key="3">
    <source>
        <dbReference type="EMBL" id="ORY84895.1"/>
    </source>
</evidence>
<feature type="chain" id="PRO_5012937607" description="Extracellular membrane protein CFEM domain-containing protein" evidence="2">
    <location>
        <begin position="24"/>
        <end position="358"/>
    </location>
</feature>
<proteinExistence type="predicted"/>
<evidence type="ECO:0000313" key="4">
    <source>
        <dbReference type="Proteomes" id="UP000193685"/>
    </source>
</evidence>
<evidence type="ECO:0008006" key="5">
    <source>
        <dbReference type="Google" id="ProtNLM"/>
    </source>
</evidence>
<sequence length="358" mass="39267">MKCFIFLLYSSLLFIGNFAPSAASPAAAPAAEPGRTAGKQKGTPTTGQNTNRGQKRLGDDDGAGPSKTQKQARAPRAKQTPKVYTCYGLKLQFKQIFPDISEDECATECKERGKAYRKFLHETGTRRTSHKSCLETSVCVSTTIVSAEQSAELSAVLAAQRRCTPALCSPNEQIQKQTFQCQCQATLVGHRIHHVDPVNMHMFKTWAKEELRKQSISRASKKIQCHYLFVAAQMTQTGWLLHKAAWDPLVECKSASPGTVKKEKLCPCMTSSPNSKSAKCTASLRREVVLQVPLIESVFPIDLNKEPLEDSAASVTGSSQQPNIDLEYTQTFSNNDLDPNEVCINPTTAQFGYCSPGP</sequence>
<feature type="signal peptide" evidence="2">
    <location>
        <begin position="1"/>
        <end position="23"/>
    </location>
</feature>
<protein>
    <recommendedName>
        <fullName evidence="5">Extracellular membrane protein CFEM domain-containing protein</fullName>
    </recommendedName>
</protein>
<evidence type="ECO:0000256" key="1">
    <source>
        <dbReference type="SAM" id="MobiDB-lite"/>
    </source>
</evidence>
<dbReference type="Proteomes" id="UP000193685">
    <property type="component" value="Unassembled WGS sequence"/>
</dbReference>
<name>A0A1Y2FQB3_PROLT</name>
<gene>
    <name evidence="3" type="ORF">BCR37DRAFT_377726</name>
</gene>
<keyword evidence="4" id="KW-1185">Reference proteome</keyword>
<accession>A0A1Y2FQB3</accession>